<dbReference type="GO" id="GO:0004527">
    <property type="term" value="F:exonuclease activity"/>
    <property type="evidence" value="ECO:0007669"/>
    <property type="project" value="UniProtKB-KW"/>
</dbReference>
<name>A0A8S5LU54_9CAUD</name>
<evidence type="ECO:0000313" key="1">
    <source>
        <dbReference type="EMBL" id="DAD73408.1"/>
    </source>
</evidence>
<sequence>MKWNRHPEYEGRHSFLSASQCHWLNYTPEKIITRFENEQAKQRGTELHEFASEAIRHKIKLLPGHTHPAVANFVNDAIGYHMDSEVILFYSPYAFGTADAIRYEPPKKDNPRGFLRIHDLKTGVTKPKMEQLLVYAAYFCLEYGVKPEKTDFELRIYQGNDIKTYIPEAEDVYDVYHTIKEFSGILESKPK</sequence>
<organism evidence="1">
    <name type="scientific">Siphoviridae sp. ctKm44</name>
    <dbReference type="NCBI Taxonomy" id="2826245"/>
    <lineage>
        <taxon>Viruses</taxon>
        <taxon>Duplodnaviria</taxon>
        <taxon>Heunggongvirae</taxon>
        <taxon>Uroviricota</taxon>
        <taxon>Caudoviricetes</taxon>
    </lineage>
</organism>
<keyword evidence="1" id="KW-0540">Nuclease</keyword>
<protein>
    <submittedName>
        <fullName evidence="1">Exonuclease</fullName>
    </submittedName>
</protein>
<reference evidence="1" key="1">
    <citation type="journal article" date="2021" name="Proc. Natl. Acad. Sci. U.S.A.">
        <title>A Catalog of Tens of Thousands of Viruses from Human Metagenomes Reveals Hidden Associations with Chronic Diseases.</title>
        <authorList>
            <person name="Tisza M.J."/>
            <person name="Buck C.B."/>
        </authorList>
    </citation>
    <scope>NUCLEOTIDE SEQUENCE</scope>
    <source>
        <strain evidence="1">CtKm44</strain>
    </source>
</reference>
<dbReference type="EMBL" id="BK014735">
    <property type="protein sequence ID" value="DAD73408.1"/>
    <property type="molecule type" value="Genomic_DNA"/>
</dbReference>
<proteinExistence type="predicted"/>
<keyword evidence="1" id="KW-0378">Hydrolase</keyword>
<accession>A0A8S5LU54</accession>
<keyword evidence="1" id="KW-0269">Exonuclease</keyword>